<organism evidence="1 2">
    <name type="scientific">Inconstantimicrobium mannanitabidum</name>
    <dbReference type="NCBI Taxonomy" id="1604901"/>
    <lineage>
        <taxon>Bacteria</taxon>
        <taxon>Bacillati</taxon>
        <taxon>Bacillota</taxon>
        <taxon>Clostridia</taxon>
        <taxon>Eubacteriales</taxon>
        <taxon>Clostridiaceae</taxon>
        <taxon>Inconstantimicrobium</taxon>
    </lineage>
</organism>
<reference evidence="1" key="1">
    <citation type="journal article" date="2025" name="Int. J. Syst. Evol. Microbiol.">
        <title>Inconstantimicrobium mannanitabidum sp. nov., a novel member of the family Clostridiaceae isolated from anoxic soil under the treatment of reductive soil disinfestation.</title>
        <authorList>
            <person name="Ueki A."/>
            <person name="Tonouchi A."/>
            <person name="Honma S."/>
            <person name="Kaku N."/>
            <person name="Ueki K."/>
        </authorList>
    </citation>
    <scope>NUCLEOTIDE SEQUENCE</scope>
    <source>
        <strain evidence="1">TW13</strain>
    </source>
</reference>
<accession>A0ACB5RAZ8</accession>
<protein>
    <submittedName>
        <fullName evidence="1">Uncharacterized protein</fullName>
    </submittedName>
</protein>
<evidence type="ECO:0000313" key="2">
    <source>
        <dbReference type="Proteomes" id="UP001058074"/>
    </source>
</evidence>
<comment type="caution">
    <text evidence="1">The sequence shown here is derived from an EMBL/GenBank/DDBJ whole genome shotgun (WGS) entry which is preliminary data.</text>
</comment>
<dbReference type="EMBL" id="BROD01000001">
    <property type="protein sequence ID" value="GKX66367.1"/>
    <property type="molecule type" value="Genomic_DNA"/>
</dbReference>
<keyword evidence="2" id="KW-1185">Reference proteome</keyword>
<name>A0ACB5RAZ8_9CLOT</name>
<evidence type="ECO:0000313" key="1">
    <source>
        <dbReference type="EMBL" id="GKX66367.1"/>
    </source>
</evidence>
<gene>
    <name evidence="1" type="ORF">rsdtw13_16250</name>
</gene>
<proteinExistence type="predicted"/>
<dbReference type="Proteomes" id="UP001058074">
    <property type="component" value="Unassembled WGS sequence"/>
</dbReference>
<sequence>MGLTNSKWTLREGQYNAQVAIVVYGFTYNLFIFKDFRMAITINISVNSD</sequence>